<dbReference type="EMBL" id="LR796811">
    <property type="protein sequence ID" value="CAB4167294.1"/>
    <property type="molecule type" value="Genomic_DNA"/>
</dbReference>
<gene>
    <name evidence="5" type="ORF">UFOVP1036_12</name>
    <name evidence="6" type="ORF">UFOVP1132_55</name>
    <name evidence="7" type="ORF">UFOVP1190_30</name>
    <name evidence="8" type="ORF">UFOVP1248_97</name>
    <name evidence="9" type="ORF">UFOVP1493_91</name>
    <name evidence="11" type="ORF">UFOVP1584_61</name>
    <name evidence="10" type="ORF">UFOVP1635_4</name>
    <name evidence="2" type="ORF">UFOVP521_47</name>
    <name evidence="3" type="ORF">UFOVP856_19</name>
    <name evidence="4" type="ORF">UFOVP967_69</name>
</gene>
<dbReference type="InterPro" id="IPR027417">
    <property type="entry name" value="P-loop_NTPase"/>
</dbReference>
<dbReference type="EMBL" id="LR797456">
    <property type="protein sequence ID" value="CAB4217798.1"/>
    <property type="molecule type" value="Genomic_DNA"/>
</dbReference>
<dbReference type="EMBL" id="LR797088">
    <property type="protein sequence ID" value="CAB4186264.1"/>
    <property type="molecule type" value="Genomic_DNA"/>
</dbReference>
<feature type="coiled-coil region" evidence="1">
    <location>
        <begin position="20"/>
        <end position="47"/>
    </location>
</feature>
<reference evidence="11" key="1">
    <citation type="submission" date="2020-05" db="EMBL/GenBank/DDBJ databases">
        <authorList>
            <person name="Chiriac C."/>
            <person name="Salcher M."/>
            <person name="Ghai R."/>
            <person name="Kavagutti S V."/>
        </authorList>
    </citation>
    <scope>NUCLEOTIDE SEQUENCE</scope>
</reference>
<dbReference type="EMBL" id="LR797145">
    <property type="protein sequence ID" value="CAB4190043.1"/>
    <property type="molecule type" value="Genomic_DNA"/>
</dbReference>
<dbReference type="EMBL" id="LR797496">
    <property type="protein sequence ID" value="CAB4219820.1"/>
    <property type="molecule type" value="Genomic_DNA"/>
</dbReference>
<accession>A0A6J7XLB5</accession>
<evidence type="ECO:0000313" key="9">
    <source>
        <dbReference type="EMBL" id="CAB4217798.1"/>
    </source>
</evidence>
<dbReference type="EMBL" id="LR796496">
    <property type="protein sequence ID" value="CAB4148319.1"/>
    <property type="molecule type" value="Genomic_DNA"/>
</dbReference>
<evidence type="ECO:0000256" key="1">
    <source>
        <dbReference type="SAM" id="Coils"/>
    </source>
</evidence>
<evidence type="ECO:0000313" key="2">
    <source>
        <dbReference type="EMBL" id="CAB4148319.1"/>
    </source>
</evidence>
<dbReference type="EMBL" id="LR798432">
    <property type="protein sequence ID" value="CAB5231337.1"/>
    <property type="molecule type" value="Genomic_DNA"/>
</dbReference>
<keyword evidence="1" id="KW-0175">Coiled coil</keyword>
<dbReference type="EMBL" id="LR797192">
    <property type="protein sequence ID" value="CAB4192823.1"/>
    <property type="molecule type" value="Genomic_DNA"/>
</dbReference>
<evidence type="ECO:0000313" key="10">
    <source>
        <dbReference type="EMBL" id="CAB4219820.1"/>
    </source>
</evidence>
<sequence>MMEDDFTDIISAYKDKVSKYNQKVGELRAVRNEISRLQQESDNLAAEALLYGKCTVVLHQVSSDVQDNFIVSIEKLVSEGLSAVFEEDIKFRIKISTKGKLVAMDFSFLNRDESETGILDARGGGLVTLTGIILRVIVLRLLEKSHRQVLFLDEPLSMLSAKYLEPAAQLLRNLADNLNIQIVMITHQPELAEYSDVTYNLEKIDNEVVASRVTI</sequence>
<evidence type="ECO:0000313" key="7">
    <source>
        <dbReference type="EMBL" id="CAB4190043.1"/>
    </source>
</evidence>
<dbReference type="PANTHER" id="PTHR32114:SF2">
    <property type="entry name" value="ABC TRANSPORTER ABCH.3"/>
    <property type="match status" value="1"/>
</dbReference>
<proteinExistence type="predicted"/>
<dbReference type="SUPFAM" id="SSF52540">
    <property type="entry name" value="P-loop containing nucleoside triphosphate hydrolases"/>
    <property type="match status" value="1"/>
</dbReference>
<protein>
    <submittedName>
        <fullName evidence="11">Uncharacterized protein</fullName>
    </submittedName>
</protein>
<dbReference type="PANTHER" id="PTHR32114">
    <property type="entry name" value="ABC TRANSPORTER ABCH.3"/>
    <property type="match status" value="1"/>
</dbReference>
<evidence type="ECO:0000313" key="5">
    <source>
        <dbReference type="EMBL" id="CAB4180234.1"/>
    </source>
</evidence>
<dbReference type="Gene3D" id="3.40.50.300">
    <property type="entry name" value="P-loop containing nucleotide triphosphate hydrolases"/>
    <property type="match status" value="1"/>
</dbReference>
<evidence type="ECO:0000313" key="3">
    <source>
        <dbReference type="EMBL" id="CAB4167294.1"/>
    </source>
</evidence>
<dbReference type="EMBL" id="LR796910">
    <property type="protein sequence ID" value="CAB4174641.1"/>
    <property type="molecule type" value="Genomic_DNA"/>
</dbReference>
<evidence type="ECO:0000313" key="11">
    <source>
        <dbReference type="EMBL" id="CAB5231337.1"/>
    </source>
</evidence>
<evidence type="ECO:0000313" key="6">
    <source>
        <dbReference type="EMBL" id="CAB4186264.1"/>
    </source>
</evidence>
<evidence type="ECO:0000313" key="8">
    <source>
        <dbReference type="EMBL" id="CAB4192823.1"/>
    </source>
</evidence>
<name>A0A6J7XLB5_9CAUD</name>
<dbReference type="EMBL" id="LR796991">
    <property type="protein sequence ID" value="CAB4180234.1"/>
    <property type="molecule type" value="Genomic_DNA"/>
</dbReference>
<organism evidence="11">
    <name type="scientific">uncultured Caudovirales phage</name>
    <dbReference type="NCBI Taxonomy" id="2100421"/>
    <lineage>
        <taxon>Viruses</taxon>
        <taxon>Duplodnaviria</taxon>
        <taxon>Heunggongvirae</taxon>
        <taxon>Uroviricota</taxon>
        <taxon>Caudoviricetes</taxon>
        <taxon>Peduoviridae</taxon>
        <taxon>Maltschvirus</taxon>
        <taxon>Maltschvirus maltsch</taxon>
    </lineage>
</organism>
<evidence type="ECO:0000313" key="4">
    <source>
        <dbReference type="EMBL" id="CAB4174641.1"/>
    </source>
</evidence>